<dbReference type="Gene3D" id="3.90.470.20">
    <property type="entry name" value="4'-phosphopantetheinyl transferase domain"/>
    <property type="match status" value="2"/>
</dbReference>
<dbReference type="Pfam" id="PF01648">
    <property type="entry name" value="ACPS"/>
    <property type="match status" value="1"/>
</dbReference>
<dbReference type="PANTHER" id="PTHR12215">
    <property type="entry name" value="PHOSPHOPANTETHEINE TRANSFERASE"/>
    <property type="match status" value="1"/>
</dbReference>
<name>A0ABT8AGQ1_9HYPH</name>
<evidence type="ECO:0000313" key="6">
    <source>
        <dbReference type="Proteomes" id="UP001244297"/>
    </source>
</evidence>
<dbReference type="Pfam" id="PF22624">
    <property type="entry name" value="AASDHPPT_N"/>
    <property type="match status" value="1"/>
</dbReference>
<evidence type="ECO:0000256" key="1">
    <source>
        <dbReference type="ARBA" id="ARBA00010990"/>
    </source>
</evidence>
<reference evidence="6" key="1">
    <citation type="journal article" date="2019" name="Int. J. Syst. Evol. Microbiol.">
        <title>The Global Catalogue of Microorganisms (GCM) 10K type strain sequencing project: providing services to taxonomists for standard genome sequencing and annotation.</title>
        <authorList>
            <consortium name="The Broad Institute Genomics Platform"/>
            <consortium name="The Broad Institute Genome Sequencing Center for Infectious Disease"/>
            <person name="Wu L."/>
            <person name="Ma J."/>
        </authorList>
    </citation>
    <scope>NUCLEOTIDE SEQUENCE [LARGE SCALE GENOMIC DNA]</scope>
    <source>
        <strain evidence="6">CECT 7806</strain>
    </source>
</reference>
<dbReference type="PANTHER" id="PTHR12215:SF10">
    <property type="entry name" value="L-AMINOADIPATE-SEMIALDEHYDE DEHYDROGENASE-PHOSPHOPANTETHEINYL TRANSFERASE"/>
    <property type="match status" value="1"/>
</dbReference>
<feature type="domain" description="4'-phosphopantetheinyl transferase" evidence="3">
    <location>
        <begin position="107"/>
        <end position="212"/>
    </location>
</feature>
<dbReference type="InterPro" id="IPR050559">
    <property type="entry name" value="P-Pant_transferase_sf"/>
</dbReference>
<evidence type="ECO:0000256" key="2">
    <source>
        <dbReference type="ARBA" id="ARBA00022679"/>
    </source>
</evidence>
<evidence type="ECO:0000313" key="5">
    <source>
        <dbReference type="EMBL" id="MDN3569012.1"/>
    </source>
</evidence>
<organism evidence="5 6">
    <name type="scientific">Methylobacterium longum</name>
    <dbReference type="NCBI Taxonomy" id="767694"/>
    <lineage>
        <taxon>Bacteria</taxon>
        <taxon>Pseudomonadati</taxon>
        <taxon>Pseudomonadota</taxon>
        <taxon>Alphaproteobacteria</taxon>
        <taxon>Hyphomicrobiales</taxon>
        <taxon>Methylobacteriaceae</taxon>
        <taxon>Methylobacterium</taxon>
    </lineage>
</organism>
<dbReference type="GO" id="GO:0016740">
    <property type="term" value="F:transferase activity"/>
    <property type="evidence" value="ECO:0007669"/>
    <property type="project" value="UniProtKB-KW"/>
</dbReference>
<evidence type="ECO:0000259" key="4">
    <source>
        <dbReference type="Pfam" id="PF22624"/>
    </source>
</evidence>
<keyword evidence="2 5" id="KW-0808">Transferase</keyword>
<dbReference type="EMBL" id="JAUFPT010000001">
    <property type="protein sequence ID" value="MDN3569012.1"/>
    <property type="molecule type" value="Genomic_DNA"/>
</dbReference>
<comment type="caution">
    <text evidence="5">The sequence shown here is derived from an EMBL/GenBank/DDBJ whole genome shotgun (WGS) entry which is preliminary data.</text>
</comment>
<dbReference type="InterPro" id="IPR008278">
    <property type="entry name" value="4-PPantetheinyl_Trfase_dom"/>
</dbReference>
<gene>
    <name evidence="5" type="ORF">QWZ18_00050</name>
</gene>
<dbReference type="RefSeq" id="WP_238286317.1">
    <property type="nucleotide sequence ID" value="NZ_BPQS01000006.1"/>
</dbReference>
<dbReference type="InterPro" id="IPR055066">
    <property type="entry name" value="AASDHPPT_N"/>
</dbReference>
<evidence type="ECO:0000259" key="3">
    <source>
        <dbReference type="Pfam" id="PF01648"/>
    </source>
</evidence>
<accession>A0ABT8AGQ1</accession>
<feature type="domain" description="4'-phosphopantetheinyl transferase N-terminal" evidence="4">
    <location>
        <begin position="15"/>
        <end position="97"/>
    </location>
</feature>
<proteinExistence type="inferred from homology"/>
<dbReference type="Proteomes" id="UP001244297">
    <property type="component" value="Unassembled WGS sequence"/>
</dbReference>
<dbReference type="InterPro" id="IPR037143">
    <property type="entry name" value="4-PPantetheinyl_Trfase_dom_sf"/>
</dbReference>
<keyword evidence="6" id="KW-1185">Reference proteome</keyword>
<protein>
    <submittedName>
        <fullName evidence="5">4'-phosphopantetheinyl transferase superfamily protein</fullName>
    </submittedName>
</protein>
<sequence>MSAAEVWVVDLASSPDRLDLCASILDDSECARADRFARAADRARYVASHAALRLILADRLDLDPTEIRFATGSGGKPCLAGAARGVLAFNLSHSADRALVGLTPGAAIGVDVEVVRPLPDAERIARTHFAADEAAALAALPADARAAAFFDLWTRKEAVVKALGTGLSLPLDRFSVSLPPAAPRLLRGARSDARIEAWTLATLDLGPAYAATVAVRSADAAVSCRAWAADWPDRLG</sequence>
<comment type="similarity">
    <text evidence="1">Belongs to the P-Pant transferase superfamily. Gsp/Sfp/HetI/AcpT family.</text>
</comment>
<dbReference type="SUPFAM" id="SSF56214">
    <property type="entry name" value="4'-phosphopantetheinyl transferase"/>
    <property type="match status" value="2"/>
</dbReference>